<dbReference type="InterPro" id="IPR021944">
    <property type="entry name" value="DUF3560"/>
</dbReference>
<gene>
    <name evidence="1" type="ORF">FHK82_16970</name>
</gene>
<organism evidence="1 2">
    <name type="scientific">Sedimenticola thiotaurini</name>
    <dbReference type="NCBI Taxonomy" id="1543721"/>
    <lineage>
        <taxon>Bacteria</taxon>
        <taxon>Pseudomonadati</taxon>
        <taxon>Pseudomonadota</taxon>
        <taxon>Gammaproteobacteria</taxon>
        <taxon>Chromatiales</taxon>
        <taxon>Sedimenticolaceae</taxon>
        <taxon>Sedimenticola</taxon>
    </lineage>
</organism>
<dbReference type="EMBL" id="VMRY01000116">
    <property type="protein sequence ID" value="TVT49706.1"/>
    <property type="molecule type" value="Genomic_DNA"/>
</dbReference>
<dbReference type="Pfam" id="PF12083">
    <property type="entry name" value="DUF3560"/>
    <property type="match status" value="1"/>
</dbReference>
<protein>
    <submittedName>
        <fullName evidence="1">DUF3560 domain-containing protein</fullName>
    </submittedName>
</protein>
<dbReference type="AlphaFoldDB" id="A0A558CLR9"/>
<accession>A0A558CLR9</accession>
<name>A0A558CLR9_9GAMM</name>
<comment type="caution">
    <text evidence="1">The sequence shown here is derived from an EMBL/GenBank/DDBJ whole genome shotgun (WGS) entry which is preliminary data.</text>
</comment>
<evidence type="ECO:0000313" key="2">
    <source>
        <dbReference type="Proteomes" id="UP000317355"/>
    </source>
</evidence>
<sequence length="420" mass="47608">MGFKWAPKQELFVAPMWTPDREDFCIELAGEITAEQTTLVERAEAKAERLDHLAIKRAAESSGFHAAANRISERFAYGQPILVGHHSERKARKDQEKMHNAMDRAIRAQEAVSYWNYRATGVERHANRKADPGVRARRINTLLTELRDRQRRLNHANLCTELWHMIERKKGSEKYTDLVLHYAGAQLKSGSAAPHTRDEGSLWSQLRDEKINPDDVVDICLKFHEYQANNPYTFRWISHILNRLDFERSELGPVVRFTGTITPAVLQTFCRTHGADCPKAKKSEQGFSVSSVVPLPLHIAEGTEVDLSLDGWRDLMESVGYEVPAAKPKAPAILNFKCATIEAEMYGRVNTYPQVEMTKAEYSKIHADYRGVRLSRCGQFRFKTCLDHKNGGGLVSVFLNDSKVHDAPESEAVSYEEVVA</sequence>
<dbReference type="Proteomes" id="UP000317355">
    <property type="component" value="Unassembled WGS sequence"/>
</dbReference>
<evidence type="ECO:0000313" key="1">
    <source>
        <dbReference type="EMBL" id="TVT49706.1"/>
    </source>
</evidence>
<reference evidence="1 2" key="1">
    <citation type="submission" date="2019-07" db="EMBL/GenBank/DDBJ databases">
        <title>The pathways for chlorine oxyanion respiration interact through the shared metabolite chlorate.</title>
        <authorList>
            <person name="Barnum T.P."/>
            <person name="Cheng Y."/>
            <person name="Hill K.A."/>
            <person name="Lucas L.N."/>
            <person name="Carlson H.K."/>
            <person name="Coates J.D."/>
        </authorList>
    </citation>
    <scope>NUCLEOTIDE SEQUENCE [LARGE SCALE GENOMIC DNA]</scope>
    <source>
        <strain evidence="1">BK-3</strain>
    </source>
</reference>
<proteinExistence type="predicted"/>